<evidence type="ECO:0000313" key="2">
    <source>
        <dbReference type="Proteomes" id="UP000789901"/>
    </source>
</evidence>
<gene>
    <name evidence="1" type="ORF">GMARGA_LOCUS34325</name>
</gene>
<dbReference type="EMBL" id="CAJVQB010059862">
    <property type="protein sequence ID" value="CAG8839167.1"/>
    <property type="molecule type" value="Genomic_DNA"/>
</dbReference>
<feature type="non-terminal residue" evidence="1">
    <location>
        <position position="46"/>
    </location>
</feature>
<comment type="caution">
    <text evidence="1">The sequence shown here is derived from an EMBL/GenBank/DDBJ whole genome shotgun (WGS) entry which is preliminary data.</text>
</comment>
<accession>A0ABN7WU44</accession>
<sequence length="46" mass="5183">NEDPKNNGTPVTTILKRLKTKATNSNNEIYTVPMATTPTTKEKKHR</sequence>
<reference evidence="1 2" key="1">
    <citation type="submission" date="2021-06" db="EMBL/GenBank/DDBJ databases">
        <authorList>
            <person name="Kallberg Y."/>
            <person name="Tangrot J."/>
            <person name="Rosling A."/>
        </authorList>
    </citation>
    <scope>NUCLEOTIDE SEQUENCE [LARGE SCALE GENOMIC DNA]</scope>
    <source>
        <strain evidence="1 2">120-4 pot B 10/14</strain>
    </source>
</reference>
<evidence type="ECO:0000313" key="1">
    <source>
        <dbReference type="EMBL" id="CAG8839167.1"/>
    </source>
</evidence>
<keyword evidence="2" id="KW-1185">Reference proteome</keyword>
<name>A0ABN7WU44_GIGMA</name>
<proteinExistence type="predicted"/>
<feature type="non-terminal residue" evidence="1">
    <location>
        <position position="1"/>
    </location>
</feature>
<protein>
    <submittedName>
        <fullName evidence="1">19225_t:CDS:1</fullName>
    </submittedName>
</protein>
<dbReference type="Proteomes" id="UP000789901">
    <property type="component" value="Unassembled WGS sequence"/>
</dbReference>
<organism evidence="1 2">
    <name type="scientific">Gigaspora margarita</name>
    <dbReference type="NCBI Taxonomy" id="4874"/>
    <lineage>
        <taxon>Eukaryota</taxon>
        <taxon>Fungi</taxon>
        <taxon>Fungi incertae sedis</taxon>
        <taxon>Mucoromycota</taxon>
        <taxon>Glomeromycotina</taxon>
        <taxon>Glomeromycetes</taxon>
        <taxon>Diversisporales</taxon>
        <taxon>Gigasporaceae</taxon>
        <taxon>Gigaspora</taxon>
    </lineage>
</organism>